<feature type="transmembrane region" description="Helical" evidence="1">
    <location>
        <begin position="364"/>
        <end position="385"/>
    </location>
</feature>
<feature type="transmembrane region" description="Helical" evidence="1">
    <location>
        <begin position="312"/>
        <end position="335"/>
    </location>
</feature>
<feature type="transmembrane region" description="Helical" evidence="1">
    <location>
        <begin position="554"/>
        <end position="579"/>
    </location>
</feature>
<evidence type="ECO:0000313" key="5">
    <source>
        <dbReference type="RefSeq" id="XP_030388523.1"/>
    </source>
</evidence>
<feature type="transmembrane region" description="Helical" evidence="1">
    <location>
        <begin position="600"/>
        <end position="618"/>
    </location>
</feature>
<dbReference type="PANTHER" id="PTHR11161">
    <property type="entry name" value="O-ACYLTRANSFERASE"/>
    <property type="match status" value="1"/>
</dbReference>
<evidence type="ECO:0000259" key="2">
    <source>
        <dbReference type="Pfam" id="PF01757"/>
    </source>
</evidence>
<dbReference type="Pfam" id="PF20146">
    <property type="entry name" value="NRF"/>
    <property type="match status" value="1"/>
</dbReference>
<dbReference type="Proteomes" id="UP000504634">
    <property type="component" value="Unplaced"/>
</dbReference>
<feature type="transmembrane region" description="Helical" evidence="1">
    <location>
        <begin position="266"/>
        <end position="292"/>
    </location>
</feature>
<dbReference type="Pfam" id="PF01757">
    <property type="entry name" value="Acyl_transf_3"/>
    <property type="match status" value="1"/>
</dbReference>
<evidence type="ECO:0000259" key="3">
    <source>
        <dbReference type="Pfam" id="PF20146"/>
    </source>
</evidence>
<organism evidence="4 5">
    <name type="scientific">Drosophila lebanonensis</name>
    <name type="common">Fruit fly</name>
    <name type="synonym">Scaptodrosophila lebanonensis</name>
    <dbReference type="NCBI Taxonomy" id="7225"/>
    <lineage>
        <taxon>Eukaryota</taxon>
        <taxon>Metazoa</taxon>
        <taxon>Ecdysozoa</taxon>
        <taxon>Arthropoda</taxon>
        <taxon>Hexapoda</taxon>
        <taxon>Insecta</taxon>
        <taxon>Pterygota</taxon>
        <taxon>Neoptera</taxon>
        <taxon>Endopterygota</taxon>
        <taxon>Diptera</taxon>
        <taxon>Brachycera</taxon>
        <taxon>Muscomorpha</taxon>
        <taxon>Ephydroidea</taxon>
        <taxon>Drosophilidae</taxon>
        <taxon>Scaptodrosophila</taxon>
    </lineage>
</organism>
<dbReference type="OrthoDB" id="207378at2759"/>
<keyword evidence="4" id="KW-1185">Reference proteome</keyword>
<dbReference type="AlphaFoldDB" id="A0A6J2UM84"/>
<keyword evidence="1" id="KW-0472">Membrane</keyword>
<feature type="transmembrane region" description="Helical" evidence="1">
    <location>
        <begin position="206"/>
        <end position="223"/>
    </location>
</feature>
<reference evidence="5" key="1">
    <citation type="submission" date="2025-08" db="UniProtKB">
        <authorList>
            <consortium name="RefSeq"/>
        </authorList>
    </citation>
    <scope>IDENTIFICATION</scope>
    <source>
        <strain evidence="5">11010-0011.00</strain>
        <tissue evidence="5">Whole body</tissue>
    </source>
</reference>
<gene>
    <name evidence="5" type="primary">LOC115634769</name>
</gene>
<evidence type="ECO:0000313" key="4">
    <source>
        <dbReference type="Proteomes" id="UP000504634"/>
    </source>
</evidence>
<dbReference type="InterPro" id="IPR052728">
    <property type="entry name" value="O2_lipid_transport_reg"/>
</dbReference>
<accession>A0A6J2UM84</accession>
<keyword evidence="1" id="KW-1133">Transmembrane helix</keyword>
<keyword evidence="1" id="KW-0812">Transmembrane</keyword>
<feature type="transmembrane region" description="Helical" evidence="1">
    <location>
        <begin position="424"/>
        <end position="444"/>
    </location>
</feature>
<feature type="transmembrane region" description="Helical" evidence="1">
    <location>
        <begin position="530"/>
        <end position="548"/>
    </location>
</feature>
<dbReference type="InterPro" id="IPR006621">
    <property type="entry name" value="Nose-resist-to-fluoxetine_N"/>
</dbReference>
<feature type="transmembrane region" description="Helical" evidence="1">
    <location>
        <begin position="451"/>
        <end position="470"/>
    </location>
</feature>
<feature type="transmembrane region" description="Helical" evidence="1">
    <location>
        <begin position="490"/>
        <end position="510"/>
    </location>
</feature>
<dbReference type="RefSeq" id="XP_030388523.1">
    <property type="nucleotide sequence ID" value="XM_030532663.1"/>
</dbReference>
<dbReference type="InterPro" id="IPR002656">
    <property type="entry name" value="Acyl_transf_3_dom"/>
</dbReference>
<dbReference type="GO" id="GO:0016747">
    <property type="term" value="F:acyltransferase activity, transferring groups other than amino-acyl groups"/>
    <property type="evidence" value="ECO:0007669"/>
    <property type="project" value="InterPro"/>
</dbReference>
<proteinExistence type="predicted"/>
<dbReference type="GeneID" id="115634769"/>
<evidence type="ECO:0000256" key="1">
    <source>
        <dbReference type="SAM" id="Phobius"/>
    </source>
</evidence>
<feature type="domain" description="Acyltransferase 3" evidence="2">
    <location>
        <begin position="271"/>
        <end position="649"/>
    </location>
</feature>
<feature type="domain" description="Nose resistant-to-fluoxetine protein N-terminal" evidence="3">
    <location>
        <begin position="26"/>
        <end position="162"/>
    </location>
</feature>
<sequence length="682" mass="77826">MEQLERHNFLVGIARVGISLEHNSECGLQLQAFMSAIAERRFWSTKVIDSFGSAGSSFGWGNYFWFSPPAMCNELNDPYSITFSPLHRTKFYFNTTSPMSVRFSVLYMNFTTPYYIDLKLPFEVSMLGIVWPGIPSEFPTIWQRYISLGLCLPASCNLTALSHYADLFFARNVFELQRNFALEMVTVEAKQPRVSLQILRETSSQIFILLALIIISLTVLAELRSAKSPIGPAEKQMSLLKCFRLRTNFSRVFSSRPNRSEGDCSFVGAVAGLRCMVCLWITVFHVYFYSIYALTNTPLMFAKLENFALQPLLQACFHVDLFFVISGFLMVYQFLSNAADMELIRRNGIWENSKRFGKAVARRYLRLTPMLVLTIILSDILHNALNAFTPFRLGRYSSIYCKNWWHNLLYIQNLFRLDEMCSSWTWYLACEMQYFLLCLLLLYIYAKHPYVVQLLYVALMLGFVALSWLSHSRHELSFHPDSTYSTLNELYAKPWTRIIPYLAGGFGGWLLHTHGKRLQAKGTSLWRRTFWFFACCVGLATSFMTYWRQTPAPVVAAIMSLGKFVFSITAGLVIVLCSCGHGGLLRTLLNARLWRLFEKFSFGIYLLAPIVIFASYGGVPTQFSELASGIDLIGIVLLTIGVAALSLLLFELPLQRLAKQLLPKDTPEIHNSTLRPEDKAEG</sequence>
<dbReference type="PANTHER" id="PTHR11161:SF15">
    <property type="entry name" value="GH19286P-RELATED"/>
    <property type="match status" value="1"/>
</dbReference>
<feature type="transmembrane region" description="Helical" evidence="1">
    <location>
        <begin position="630"/>
        <end position="650"/>
    </location>
</feature>
<protein>
    <submittedName>
        <fullName evidence="5">Nose resistant to fluoxetine protein 6-like</fullName>
    </submittedName>
</protein>
<name>A0A6J2UM84_DROLE</name>